<dbReference type="InterPro" id="IPR050638">
    <property type="entry name" value="AA-Vitamin_Transporters"/>
</dbReference>
<feature type="transmembrane region" description="Helical" evidence="5">
    <location>
        <begin position="79"/>
        <end position="97"/>
    </location>
</feature>
<feature type="transmembrane region" description="Helical" evidence="5">
    <location>
        <begin position="287"/>
        <end position="304"/>
    </location>
</feature>
<feature type="transmembrane region" description="Helical" evidence="5">
    <location>
        <begin position="50"/>
        <end position="67"/>
    </location>
</feature>
<evidence type="ECO:0000256" key="3">
    <source>
        <dbReference type="ARBA" id="ARBA00022989"/>
    </source>
</evidence>
<keyword evidence="3 5" id="KW-1133">Transmembrane helix</keyword>
<evidence type="ECO:0000256" key="1">
    <source>
        <dbReference type="ARBA" id="ARBA00004141"/>
    </source>
</evidence>
<dbReference type="PANTHER" id="PTHR32322:SF2">
    <property type="entry name" value="EAMA DOMAIN-CONTAINING PROTEIN"/>
    <property type="match status" value="1"/>
</dbReference>
<name>A0A6J7AS92_9ZZZZ</name>
<keyword evidence="2 5" id="KW-0812">Transmembrane</keyword>
<feature type="transmembrane region" description="Helical" evidence="5">
    <location>
        <begin position="103"/>
        <end position="122"/>
    </location>
</feature>
<feature type="transmembrane region" description="Helical" evidence="5">
    <location>
        <begin position="134"/>
        <end position="153"/>
    </location>
</feature>
<reference evidence="7" key="1">
    <citation type="submission" date="2020-05" db="EMBL/GenBank/DDBJ databases">
        <authorList>
            <person name="Chiriac C."/>
            <person name="Salcher M."/>
            <person name="Ghai R."/>
            <person name="Kavagutti S V."/>
        </authorList>
    </citation>
    <scope>NUCLEOTIDE SEQUENCE</scope>
</reference>
<accession>A0A6J7AS92</accession>
<sequence>MPTVDVRGVVRASPLHIWVPLVTLWVVWGSTYVCISLVDDSMPPLLSNALRFFMAALILAAALAIIKGPKVFRVSLPEFAYSILMGCMLLGVGLGTIALATRFVPTGVVALLVTIVPLWIVLFRIKAGDRPSTLTIAGTVVGLTGLGLMVLPGGTTPHAGTDGDVVLWSCLLLASSFCWAFFSWKSTSYPLPSNSIVTTFYEFVGAGTMLLGLGAMSGESIHFEKFTQASWLGWIWLVVAAVIGYSAYSYLITCAPMSLVSTYAYVNPAIAVLLGALIISEPITRDVVLGLTVVLGGVLLVTTGERKS</sequence>
<feature type="transmembrane region" description="Helical" evidence="5">
    <location>
        <begin position="17"/>
        <end position="38"/>
    </location>
</feature>
<evidence type="ECO:0000259" key="6">
    <source>
        <dbReference type="Pfam" id="PF00892"/>
    </source>
</evidence>
<feature type="transmembrane region" description="Helical" evidence="5">
    <location>
        <begin position="196"/>
        <end position="216"/>
    </location>
</feature>
<dbReference type="AlphaFoldDB" id="A0A6J7AS92"/>
<dbReference type="SUPFAM" id="SSF103481">
    <property type="entry name" value="Multidrug resistance efflux transporter EmrE"/>
    <property type="match status" value="2"/>
</dbReference>
<evidence type="ECO:0000256" key="5">
    <source>
        <dbReference type="SAM" id="Phobius"/>
    </source>
</evidence>
<protein>
    <submittedName>
        <fullName evidence="7">Unannotated protein</fullName>
    </submittedName>
</protein>
<feature type="transmembrane region" description="Helical" evidence="5">
    <location>
        <begin position="165"/>
        <end position="184"/>
    </location>
</feature>
<dbReference type="PANTHER" id="PTHR32322">
    <property type="entry name" value="INNER MEMBRANE TRANSPORTER"/>
    <property type="match status" value="1"/>
</dbReference>
<dbReference type="GO" id="GO:0016020">
    <property type="term" value="C:membrane"/>
    <property type="evidence" value="ECO:0007669"/>
    <property type="project" value="UniProtKB-SubCell"/>
</dbReference>
<feature type="domain" description="EamA" evidence="6">
    <location>
        <begin position="24"/>
        <end position="150"/>
    </location>
</feature>
<evidence type="ECO:0000313" key="7">
    <source>
        <dbReference type="EMBL" id="CAB4835846.1"/>
    </source>
</evidence>
<dbReference type="InterPro" id="IPR037185">
    <property type="entry name" value="EmrE-like"/>
</dbReference>
<organism evidence="7">
    <name type="scientific">freshwater metagenome</name>
    <dbReference type="NCBI Taxonomy" id="449393"/>
    <lineage>
        <taxon>unclassified sequences</taxon>
        <taxon>metagenomes</taxon>
        <taxon>ecological metagenomes</taxon>
    </lineage>
</organism>
<dbReference type="EMBL" id="CAFABK010000155">
    <property type="protein sequence ID" value="CAB4835846.1"/>
    <property type="molecule type" value="Genomic_DNA"/>
</dbReference>
<feature type="domain" description="EamA" evidence="6">
    <location>
        <begin position="167"/>
        <end position="302"/>
    </location>
</feature>
<keyword evidence="4 5" id="KW-0472">Membrane</keyword>
<dbReference type="Pfam" id="PF00892">
    <property type="entry name" value="EamA"/>
    <property type="match status" value="2"/>
</dbReference>
<comment type="subcellular location">
    <subcellularLocation>
        <location evidence="1">Membrane</location>
        <topology evidence="1">Multi-pass membrane protein</topology>
    </subcellularLocation>
</comment>
<feature type="transmembrane region" description="Helical" evidence="5">
    <location>
        <begin position="263"/>
        <end position="281"/>
    </location>
</feature>
<evidence type="ECO:0000256" key="2">
    <source>
        <dbReference type="ARBA" id="ARBA00022692"/>
    </source>
</evidence>
<evidence type="ECO:0000256" key="4">
    <source>
        <dbReference type="ARBA" id="ARBA00023136"/>
    </source>
</evidence>
<dbReference type="InterPro" id="IPR000620">
    <property type="entry name" value="EamA_dom"/>
</dbReference>
<proteinExistence type="predicted"/>
<feature type="transmembrane region" description="Helical" evidence="5">
    <location>
        <begin position="231"/>
        <end position="251"/>
    </location>
</feature>
<gene>
    <name evidence="7" type="ORF">UFOPK3204_01856</name>
</gene>